<evidence type="ECO:0000313" key="2">
    <source>
        <dbReference type="Proteomes" id="UP000823941"/>
    </source>
</evidence>
<dbReference type="Proteomes" id="UP000823941">
    <property type="component" value="Chromosome 1"/>
</dbReference>
<sequence length="77" mass="8320">MDEPGASHASRLVDQSALMLQQHSAGREPSRFARLMLMVGGVCGVAAQGLLEPLLFPDNTTEDIRNTLACIFLYTSV</sequence>
<comment type="caution">
    <text evidence="1">The sequence shown here is derived from an EMBL/GenBank/DDBJ whole genome shotgun (WGS) entry which is preliminary data.</text>
</comment>
<gene>
    <name evidence="1" type="ORF">JYU34_000340</name>
</gene>
<reference evidence="1 2" key="1">
    <citation type="submission" date="2021-06" db="EMBL/GenBank/DDBJ databases">
        <title>A haploid diamondback moth (Plutella xylostella L.) genome assembly resolves 31 chromosomes and identifies a diamide resistance mutation.</title>
        <authorList>
            <person name="Ward C.M."/>
            <person name="Perry K.D."/>
            <person name="Baker G."/>
            <person name="Powis K."/>
            <person name="Heckel D.G."/>
            <person name="Baxter S.W."/>
        </authorList>
    </citation>
    <scope>NUCLEOTIDE SEQUENCE [LARGE SCALE GENOMIC DNA]</scope>
    <source>
        <strain evidence="1 2">LV</strain>
        <tissue evidence="1">Single pupa</tissue>
    </source>
</reference>
<proteinExistence type="predicted"/>
<organism evidence="1 2">
    <name type="scientific">Plutella xylostella</name>
    <name type="common">Diamondback moth</name>
    <name type="synonym">Plutella maculipennis</name>
    <dbReference type="NCBI Taxonomy" id="51655"/>
    <lineage>
        <taxon>Eukaryota</taxon>
        <taxon>Metazoa</taxon>
        <taxon>Ecdysozoa</taxon>
        <taxon>Arthropoda</taxon>
        <taxon>Hexapoda</taxon>
        <taxon>Insecta</taxon>
        <taxon>Pterygota</taxon>
        <taxon>Neoptera</taxon>
        <taxon>Endopterygota</taxon>
        <taxon>Lepidoptera</taxon>
        <taxon>Glossata</taxon>
        <taxon>Ditrysia</taxon>
        <taxon>Yponomeutoidea</taxon>
        <taxon>Plutellidae</taxon>
        <taxon>Plutella</taxon>
    </lineage>
</organism>
<evidence type="ECO:0000313" key="1">
    <source>
        <dbReference type="EMBL" id="KAG7313239.1"/>
    </source>
</evidence>
<protein>
    <submittedName>
        <fullName evidence="1">Uncharacterized protein</fullName>
    </submittedName>
</protein>
<dbReference type="EMBL" id="JAHIBW010000001">
    <property type="protein sequence ID" value="KAG7313239.1"/>
    <property type="molecule type" value="Genomic_DNA"/>
</dbReference>
<name>A0ABQ7R7G5_PLUXY</name>
<keyword evidence="2" id="KW-1185">Reference proteome</keyword>
<accession>A0ABQ7R7G5</accession>